<proteinExistence type="inferred from homology"/>
<dbReference type="InterPro" id="IPR004761">
    <property type="entry name" value="Spore_GerAB"/>
</dbReference>
<evidence type="ECO:0000313" key="9">
    <source>
        <dbReference type="EMBL" id="SHH47115.1"/>
    </source>
</evidence>
<feature type="transmembrane region" description="Helical" evidence="8">
    <location>
        <begin position="145"/>
        <end position="162"/>
    </location>
</feature>
<sequence>MIESLSNRQIAFVIFGVIIGYGIMGLPKDIAENIGTGGWIVLLGATGITVILGCIFTYLSYIYKNKTICEYSEILMGKCISKLIVFSYIIEFFLFSALAVRASSEVIKLNILLKTPVWSISLLFFIVIYYAVTKGLRTIARICELYGIVIIVVGLFSHILLFTQGELVNLRPFIVPASINSYIKALFTTVIPLLGIEVFAFIPFDKKIIKKYLSM</sequence>
<evidence type="ECO:0000256" key="8">
    <source>
        <dbReference type="SAM" id="Phobius"/>
    </source>
</evidence>
<evidence type="ECO:0000256" key="4">
    <source>
        <dbReference type="ARBA" id="ARBA00022544"/>
    </source>
</evidence>
<organism evidence="9 10">
    <name type="scientific">Tepidibacter thalassicus DSM 15285</name>
    <dbReference type="NCBI Taxonomy" id="1123350"/>
    <lineage>
        <taxon>Bacteria</taxon>
        <taxon>Bacillati</taxon>
        <taxon>Bacillota</taxon>
        <taxon>Clostridia</taxon>
        <taxon>Peptostreptococcales</taxon>
        <taxon>Peptostreptococcaceae</taxon>
        <taxon>Tepidibacter</taxon>
    </lineage>
</organism>
<dbReference type="RefSeq" id="WP_178137493.1">
    <property type="nucleotide sequence ID" value="NZ_FQXH01000029.1"/>
</dbReference>
<evidence type="ECO:0000256" key="1">
    <source>
        <dbReference type="ARBA" id="ARBA00004141"/>
    </source>
</evidence>
<keyword evidence="10" id="KW-1185">Reference proteome</keyword>
<dbReference type="Pfam" id="PF03845">
    <property type="entry name" value="Spore_permease"/>
    <property type="match status" value="1"/>
</dbReference>
<feature type="transmembrane region" description="Helical" evidence="8">
    <location>
        <begin position="182"/>
        <end position="204"/>
    </location>
</feature>
<dbReference type="AlphaFoldDB" id="A0A1M5T8M3"/>
<comment type="subcellular location">
    <subcellularLocation>
        <location evidence="1">Membrane</location>
        <topology evidence="1">Multi-pass membrane protein</topology>
    </subcellularLocation>
</comment>
<dbReference type="Proteomes" id="UP000242520">
    <property type="component" value="Unassembled WGS sequence"/>
</dbReference>
<evidence type="ECO:0000256" key="3">
    <source>
        <dbReference type="ARBA" id="ARBA00022448"/>
    </source>
</evidence>
<dbReference type="Gene3D" id="1.20.1740.10">
    <property type="entry name" value="Amino acid/polyamine transporter I"/>
    <property type="match status" value="1"/>
</dbReference>
<feature type="transmembrane region" description="Helical" evidence="8">
    <location>
        <begin position="83"/>
        <end position="103"/>
    </location>
</feature>
<evidence type="ECO:0000313" key="10">
    <source>
        <dbReference type="Proteomes" id="UP000242520"/>
    </source>
</evidence>
<keyword evidence="7 8" id="KW-0472">Membrane</keyword>
<evidence type="ECO:0000256" key="5">
    <source>
        <dbReference type="ARBA" id="ARBA00022692"/>
    </source>
</evidence>
<evidence type="ECO:0000256" key="2">
    <source>
        <dbReference type="ARBA" id="ARBA00007998"/>
    </source>
</evidence>
<comment type="similarity">
    <text evidence="2">Belongs to the amino acid-polyamine-organocation (APC) superfamily. Spore germination protein (SGP) (TC 2.A.3.9) family.</text>
</comment>
<keyword evidence="4" id="KW-0309">Germination</keyword>
<gene>
    <name evidence="9" type="ORF">SAMN02744040_02071</name>
</gene>
<dbReference type="EMBL" id="FQXH01000029">
    <property type="protein sequence ID" value="SHH47115.1"/>
    <property type="molecule type" value="Genomic_DNA"/>
</dbReference>
<feature type="transmembrane region" description="Helical" evidence="8">
    <location>
        <begin position="115"/>
        <end position="133"/>
    </location>
</feature>
<dbReference type="GO" id="GO:0009847">
    <property type="term" value="P:spore germination"/>
    <property type="evidence" value="ECO:0007669"/>
    <property type="project" value="InterPro"/>
</dbReference>
<keyword evidence="3" id="KW-0813">Transport</keyword>
<dbReference type="STRING" id="1123350.SAMN02744040_02071"/>
<keyword evidence="6 8" id="KW-1133">Transmembrane helix</keyword>
<name>A0A1M5T8M3_9FIRM</name>
<protein>
    <submittedName>
        <fullName evidence="9">Spore germination protein (Amino acid permease)</fullName>
    </submittedName>
</protein>
<evidence type="ECO:0000256" key="6">
    <source>
        <dbReference type="ARBA" id="ARBA00022989"/>
    </source>
</evidence>
<keyword evidence="5 8" id="KW-0812">Transmembrane</keyword>
<feature type="transmembrane region" description="Helical" evidence="8">
    <location>
        <begin position="39"/>
        <end position="63"/>
    </location>
</feature>
<feature type="transmembrane region" description="Helical" evidence="8">
    <location>
        <begin position="9"/>
        <end position="27"/>
    </location>
</feature>
<evidence type="ECO:0000256" key="7">
    <source>
        <dbReference type="ARBA" id="ARBA00023136"/>
    </source>
</evidence>
<dbReference type="GO" id="GO:0016020">
    <property type="term" value="C:membrane"/>
    <property type="evidence" value="ECO:0007669"/>
    <property type="project" value="UniProtKB-SubCell"/>
</dbReference>
<accession>A0A1M5T8M3</accession>
<reference evidence="10" key="1">
    <citation type="submission" date="2016-11" db="EMBL/GenBank/DDBJ databases">
        <authorList>
            <person name="Varghese N."/>
            <person name="Submissions S."/>
        </authorList>
    </citation>
    <scope>NUCLEOTIDE SEQUENCE [LARGE SCALE GENOMIC DNA]</scope>
    <source>
        <strain evidence="10">DSM 15285</strain>
    </source>
</reference>
<dbReference type="PANTHER" id="PTHR34975:SF2">
    <property type="entry name" value="SPORE GERMINATION PROTEIN A2"/>
    <property type="match status" value="1"/>
</dbReference>
<dbReference type="PANTHER" id="PTHR34975">
    <property type="entry name" value="SPORE GERMINATION PROTEIN A2"/>
    <property type="match status" value="1"/>
</dbReference>